<keyword evidence="2" id="KW-1133">Transmembrane helix</keyword>
<keyword evidence="5" id="KW-1185">Reference proteome</keyword>
<keyword evidence="2" id="KW-0472">Membrane</keyword>
<evidence type="ECO:0000313" key="4">
    <source>
        <dbReference type="EMBL" id="OYQ34150.1"/>
    </source>
</evidence>
<evidence type="ECO:0000259" key="3">
    <source>
        <dbReference type="PROSITE" id="PS50801"/>
    </source>
</evidence>
<dbReference type="AlphaFoldDB" id="A0A255Z0F2"/>
<dbReference type="GO" id="GO:0043190">
    <property type="term" value="C:ATP-binding cassette (ABC) transporter complex"/>
    <property type="evidence" value="ECO:0007669"/>
    <property type="project" value="InterPro"/>
</dbReference>
<reference evidence="4 5" key="1">
    <citation type="submission" date="2017-07" db="EMBL/GenBank/DDBJ databases">
        <title>Niveispirillum cyanobacteriorum sp. nov., isolated from cyanobacterial aggregates in a eutrophic lake.</title>
        <authorList>
            <person name="Cai H."/>
        </authorList>
    </citation>
    <scope>NUCLEOTIDE SEQUENCE [LARGE SCALE GENOMIC DNA]</scope>
    <source>
        <strain evidence="5">TH1-14</strain>
    </source>
</reference>
<feature type="transmembrane region" description="Helical" evidence="2">
    <location>
        <begin position="338"/>
        <end position="358"/>
    </location>
</feature>
<keyword evidence="2" id="KW-0812">Transmembrane</keyword>
<sequence>MTVNVNWRGASPFRCSAPWTRNVQTGTITSAWEENQFVLAAAGRWDIASAERLGPQLRNRGPDRKGVPVCLDLSGLTALDTAGALLLDRLIRRLREQGHVVAVVGARADLCALLKDVQRAAAGVASRHQVTVEKGPAFPLADQIGRATIGIWHEMLSMLNFLGLVTVTALRLLREPQRIRLKPLFFHLEQVGLNSLPIVGLLSFLIGIVLAYQGADQLRRFGAEIYVVNLLGIGVLREIGILMTSIIVAGRSGSAFTAQIGTMKVNQEVDAMRTLGLDPVEMLVLPRMLALIIALPLVGFFANVVALAGGAVMAYAYLDINFVQFARQLQVAVSTTTLFVGLVKAPIFAAVIALVGCYQGLRVSGSAESVGLLTTRSVVVSIFLVIVLDAAFSVLFSYIGI</sequence>
<protein>
    <submittedName>
        <fullName evidence="4">ABC transporter permease</fullName>
    </submittedName>
</protein>
<comment type="caution">
    <text evidence="4">The sequence shown here is derived from an EMBL/GenBank/DDBJ whole genome shotgun (WGS) entry which is preliminary data.</text>
</comment>
<dbReference type="InterPro" id="IPR002645">
    <property type="entry name" value="STAS_dom"/>
</dbReference>
<feature type="transmembrane region" description="Helical" evidence="2">
    <location>
        <begin position="378"/>
        <end position="399"/>
    </location>
</feature>
<proteinExistence type="predicted"/>
<dbReference type="GO" id="GO:0005548">
    <property type="term" value="F:phospholipid transporter activity"/>
    <property type="evidence" value="ECO:0007669"/>
    <property type="project" value="TreeGrafter"/>
</dbReference>
<dbReference type="SUPFAM" id="SSF52091">
    <property type="entry name" value="SpoIIaa-like"/>
    <property type="match status" value="1"/>
</dbReference>
<dbReference type="PANTHER" id="PTHR30188">
    <property type="entry name" value="ABC TRANSPORTER PERMEASE PROTEIN-RELATED"/>
    <property type="match status" value="1"/>
</dbReference>
<dbReference type="Pfam" id="PF02405">
    <property type="entry name" value="MlaE"/>
    <property type="match status" value="1"/>
</dbReference>
<dbReference type="OrthoDB" id="9806241at2"/>
<feature type="transmembrane region" description="Helical" evidence="2">
    <location>
        <begin position="225"/>
        <end position="249"/>
    </location>
</feature>
<evidence type="ECO:0000256" key="1">
    <source>
        <dbReference type="ARBA" id="ARBA00003787"/>
    </source>
</evidence>
<dbReference type="InterPro" id="IPR058548">
    <property type="entry name" value="MlaB-like_STAS"/>
</dbReference>
<feature type="transmembrane region" description="Helical" evidence="2">
    <location>
        <begin position="193"/>
        <end position="213"/>
    </location>
</feature>
<evidence type="ECO:0000256" key="2">
    <source>
        <dbReference type="SAM" id="Phobius"/>
    </source>
</evidence>
<comment type="function">
    <text evidence="1">Could be part of an ABC transporter complex.</text>
</comment>
<feature type="domain" description="STAS" evidence="3">
    <location>
        <begin position="38"/>
        <end position="115"/>
    </location>
</feature>
<dbReference type="Pfam" id="PF13466">
    <property type="entry name" value="STAS_2"/>
    <property type="match status" value="1"/>
</dbReference>
<dbReference type="EMBL" id="NOXU01000029">
    <property type="protein sequence ID" value="OYQ34150.1"/>
    <property type="molecule type" value="Genomic_DNA"/>
</dbReference>
<dbReference type="Proteomes" id="UP000216998">
    <property type="component" value="Unassembled WGS sequence"/>
</dbReference>
<dbReference type="Gene3D" id="3.30.750.24">
    <property type="entry name" value="STAS domain"/>
    <property type="match status" value="1"/>
</dbReference>
<dbReference type="PROSITE" id="PS50801">
    <property type="entry name" value="STAS"/>
    <property type="match status" value="1"/>
</dbReference>
<dbReference type="InterPro" id="IPR003453">
    <property type="entry name" value="ABC_MlaE_roteobac"/>
</dbReference>
<gene>
    <name evidence="4" type="ORF">CHU95_11860</name>
</gene>
<name>A0A255Z0F2_9PROT</name>
<dbReference type="NCBIfam" id="TIGR00056">
    <property type="entry name" value="MlaE family lipid ABC transporter permease subunit"/>
    <property type="match status" value="1"/>
</dbReference>
<dbReference type="InterPro" id="IPR036513">
    <property type="entry name" value="STAS_dom_sf"/>
</dbReference>
<accession>A0A255Z0F2</accession>
<feature type="transmembrane region" description="Helical" evidence="2">
    <location>
        <begin position="155"/>
        <end position="173"/>
    </location>
</feature>
<feature type="transmembrane region" description="Helical" evidence="2">
    <location>
        <begin position="289"/>
        <end position="318"/>
    </location>
</feature>
<dbReference type="InterPro" id="IPR030802">
    <property type="entry name" value="Permease_MalE"/>
</dbReference>
<evidence type="ECO:0000313" key="5">
    <source>
        <dbReference type="Proteomes" id="UP000216998"/>
    </source>
</evidence>
<dbReference type="PANTHER" id="PTHR30188:SF3">
    <property type="entry name" value="ABC TRANSPORTER PERMEASE"/>
    <property type="match status" value="1"/>
</dbReference>
<organism evidence="4 5">
    <name type="scientific">Niveispirillum lacus</name>
    <dbReference type="NCBI Taxonomy" id="1981099"/>
    <lineage>
        <taxon>Bacteria</taxon>
        <taxon>Pseudomonadati</taxon>
        <taxon>Pseudomonadota</taxon>
        <taxon>Alphaproteobacteria</taxon>
        <taxon>Rhodospirillales</taxon>
        <taxon>Azospirillaceae</taxon>
        <taxon>Niveispirillum</taxon>
    </lineage>
</organism>